<feature type="compositionally biased region" description="Polar residues" evidence="1">
    <location>
        <begin position="632"/>
        <end position="644"/>
    </location>
</feature>
<keyword evidence="4" id="KW-1185">Reference proteome</keyword>
<dbReference type="InterPro" id="IPR028163">
    <property type="entry name" value="HAUS_6_N"/>
</dbReference>
<feature type="domain" description="HAUS augmin-like complex subunit 6 N-terminal" evidence="2">
    <location>
        <begin position="42"/>
        <end position="271"/>
    </location>
</feature>
<feature type="compositionally biased region" description="Low complexity" evidence="1">
    <location>
        <begin position="546"/>
        <end position="557"/>
    </location>
</feature>
<feature type="compositionally biased region" description="Polar residues" evidence="1">
    <location>
        <begin position="518"/>
        <end position="528"/>
    </location>
</feature>
<feature type="region of interest" description="Disordered" evidence="1">
    <location>
        <begin position="592"/>
        <end position="705"/>
    </location>
</feature>
<dbReference type="Pfam" id="PF14661">
    <property type="entry name" value="HAUS6_N"/>
    <property type="match status" value="1"/>
</dbReference>
<reference evidence="3" key="1">
    <citation type="submission" date="2023-04" db="EMBL/GenBank/DDBJ databases">
        <title>Black Yeasts Isolated from many extreme environments.</title>
        <authorList>
            <person name="Coleine C."/>
            <person name="Stajich J.E."/>
            <person name="Selbmann L."/>
        </authorList>
    </citation>
    <scope>NUCLEOTIDE SEQUENCE</scope>
    <source>
        <strain evidence="3">CCFEE 5312</strain>
    </source>
</reference>
<gene>
    <name evidence="3" type="ORF">LTR09_007090</name>
</gene>
<feature type="compositionally biased region" description="Basic residues" evidence="1">
    <location>
        <begin position="695"/>
        <end position="705"/>
    </location>
</feature>
<dbReference type="Proteomes" id="UP001271007">
    <property type="component" value="Unassembled WGS sequence"/>
</dbReference>
<feature type="compositionally biased region" description="Polar residues" evidence="1">
    <location>
        <begin position="610"/>
        <end position="621"/>
    </location>
</feature>
<feature type="compositionally biased region" description="Polar residues" evidence="1">
    <location>
        <begin position="429"/>
        <end position="444"/>
    </location>
</feature>
<organism evidence="3 4">
    <name type="scientific">Extremus antarcticus</name>
    <dbReference type="NCBI Taxonomy" id="702011"/>
    <lineage>
        <taxon>Eukaryota</taxon>
        <taxon>Fungi</taxon>
        <taxon>Dikarya</taxon>
        <taxon>Ascomycota</taxon>
        <taxon>Pezizomycotina</taxon>
        <taxon>Dothideomycetes</taxon>
        <taxon>Dothideomycetidae</taxon>
        <taxon>Mycosphaerellales</taxon>
        <taxon>Extremaceae</taxon>
        <taxon>Extremus</taxon>
    </lineage>
</organism>
<evidence type="ECO:0000313" key="3">
    <source>
        <dbReference type="EMBL" id="KAK3051790.1"/>
    </source>
</evidence>
<feature type="region of interest" description="Disordered" evidence="1">
    <location>
        <begin position="416"/>
        <end position="580"/>
    </location>
</feature>
<name>A0AAJ0DK66_9PEZI</name>
<accession>A0AAJ0DK66</accession>
<feature type="compositionally biased region" description="Polar residues" evidence="1">
    <location>
        <begin position="349"/>
        <end position="358"/>
    </location>
</feature>
<feature type="region of interest" description="Disordered" evidence="1">
    <location>
        <begin position="348"/>
        <end position="399"/>
    </location>
</feature>
<feature type="compositionally biased region" description="Basic and acidic residues" evidence="1">
    <location>
        <begin position="489"/>
        <end position="500"/>
    </location>
</feature>
<evidence type="ECO:0000259" key="2">
    <source>
        <dbReference type="Pfam" id="PF14661"/>
    </source>
</evidence>
<dbReference type="EMBL" id="JAWDJX010000024">
    <property type="protein sequence ID" value="KAK3051790.1"/>
    <property type="molecule type" value="Genomic_DNA"/>
</dbReference>
<sequence>MERPISAASSGTSHAPSQQHRRHASSIKNSLRPAGSSTVSLFVINLRLLDLDLYQDWPNITVSSFSNQDARTRIKSTEYALYQLFRLYDPATTAEKLQPFFPPLEPLQSVNLRAGLFRCLNELKKSGVLAKDTVLRKTMLDDCQGDKFWEVCLGFSAVVLRKRMAEKKRRSKTRQVGGHGVAEKVGAAQSVSRSQRGSMLPLAIAHRAALGKVLEKKQEKKQVYGRLYDLLAGKEDELVQRKARAQELAQNSRAIEPRRLRAVEETVEKNWIGSTDLRDALIDGDTCPKGDGLLVKSFDHLWNEDGDAGHHDSGGAEVGLLQSLNEKTTEQSARLRRWQHFHDRLMASKPQSARSSRPASLAQKAGVTFNKHRDINLSEVLENNDRTRQQQKARTHHDSVTRYDDILTAMREELRKNSTAHRTRPAASPIQQSFNMPKRAQTQPLAPVRKFSVTIDTSAGAQSHHMRSPSGTTVPLRSPMGRRVSSRSRSYDRPKTDGQREPIPLKAELFSPLKGSRRSSLSPLSANSVLAAPEEVPEADEEEAESAGSSGAVESASQPSDVDGKLKSPASPRDSGLGLKADVAVRNVAFAPDSDSADSTSSSDVEPAVPTQSIEHANGTLSLAEGTRKSMAFTNSDSASNTPSKPQPDIPELSDTSDDDQDEHTAPLNPIDYNAFDRRTSLLDRTRQSISLAPKSKKPTHHRSRTSIYPINQFETPKKARRSTIGRDASGARRDVTPMEKLMSPEAQYDSVFKSRPKIAVSPVLSPCQEGEVLEMGLGVSVGAEE</sequence>
<feature type="compositionally biased region" description="Basic and acidic residues" evidence="1">
    <location>
        <begin position="675"/>
        <end position="687"/>
    </location>
</feature>
<protein>
    <recommendedName>
        <fullName evidence="2">HAUS augmin-like complex subunit 6 N-terminal domain-containing protein</fullName>
    </recommendedName>
</protein>
<feature type="compositionally biased region" description="Low complexity" evidence="1">
    <location>
        <begin position="593"/>
        <end position="604"/>
    </location>
</feature>
<evidence type="ECO:0000313" key="4">
    <source>
        <dbReference type="Proteomes" id="UP001271007"/>
    </source>
</evidence>
<proteinExistence type="predicted"/>
<dbReference type="AlphaFoldDB" id="A0AAJ0DK66"/>
<evidence type="ECO:0000256" key="1">
    <source>
        <dbReference type="SAM" id="MobiDB-lite"/>
    </source>
</evidence>
<feature type="compositionally biased region" description="Polar residues" evidence="1">
    <location>
        <begin position="7"/>
        <end position="18"/>
    </location>
</feature>
<comment type="caution">
    <text evidence="3">The sequence shown here is derived from an EMBL/GenBank/DDBJ whole genome shotgun (WGS) entry which is preliminary data.</text>
</comment>
<feature type="region of interest" description="Disordered" evidence="1">
    <location>
        <begin position="1"/>
        <end position="31"/>
    </location>
</feature>
<feature type="compositionally biased region" description="Acidic residues" evidence="1">
    <location>
        <begin position="535"/>
        <end position="545"/>
    </location>
</feature>